<reference evidence="1 2" key="12">
    <citation type="journal article" date="1997" name="Virus Genes">
        <title>The DNA sequence of Chilo iridescent virus between the genome coordinates 0.101 and 0.391; similarities in coding strategy between insect and vertebrate iridoviruses.</title>
        <authorList>
            <person name="Bahr U."/>
            <person name="Tidona C.A."/>
            <person name="Darai G."/>
        </authorList>
    </citation>
    <scope>NUCLEOTIDE SEQUENCE [LARGE SCALE GENOMIC DNA]</scope>
</reference>
<name>O55707_IIV6</name>
<organismHost>
    <name type="scientific">Gryllus campestris</name>
    <dbReference type="NCBI Taxonomy" id="58607"/>
</organismHost>
<reference evidence="1 2" key="13">
    <citation type="journal article" date="1998" name="Virus Genes">
        <title>Identification of a thymidylate synthase gene within the genome of Chilo iridescent virus.</title>
        <authorList>
            <person name="Muller K."/>
            <person name="Tidona C.A."/>
            <person name="Bahr U."/>
            <person name="Darai G."/>
        </authorList>
    </citation>
    <scope>NUCLEOTIDE SEQUENCE [LARGE SCALE GENOMIC DNA]</scope>
</reference>
<reference evidence="1 2" key="5">
    <citation type="journal article" date="1992" name="Virus Genes">
        <title>Identification and mapping of origins of DNA replication within the DNA sequences of the genome of insect iridescent virus type 6.</title>
        <authorList>
            <person name="Handermann M."/>
            <person name="Schnitzler P."/>
            <person name="Rosen-Wolff A."/>
            <person name="Raab K."/>
            <person name="Sonntag K.C."/>
            <person name="Darai G."/>
        </authorList>
    </citation>
    <scope>NUCLEOTIDE SEQUENCE [LARGE SCALE GENOMIC DNA]</scope>
</reference>
<dbReference type="Proteomes" id="UP000001359">
    <property type="component" value="Segment"/>
</dbReference>
<dbReference type="KEGG" id="vg:1733322"/>
<protein>
    <submittedName>
        <fullName evidence="1">064L</fullName>
    </submittedName>
</protein>
<dbReference type="GeneID" id="1733322"/>
<accession>O55707</accession>
<dbReference type="RefSeq" id="NP_149527.1">
    <property type="nucleotide sequence ID" value="NC_003038.1"/>
</dbReference>
<keyword evidence="2" id="KW-1185">Reference proteome</keyword>
<reference evidence="1 2" key="11">
    <citation type="journal article" date="1994" name="Virus Genes">
        <title>Chilo iridescent virus encodes a putative helicase belonging to a distinct family within the "DEAD/H" superfamily: implications for the evolution of large DNA viruses.</title>
        <authorList>
            <person name="Sonntag K.C."/>
            <person name="Schnitzler P."/>
            <person name="Koonin E.V."/>
            <person name="Darai G."/>
        </authorList>
    </citation>
    <scope>NUCLEOTIDE SEQUENCE [LARGE SCALE GENOMIC DNA]</scope>
</reference>
<reference evidence="1 2" key="15">
    <citation type="journal article" date="2001" name="Virology">
        <title>Analysis of the first complete DNA sequence of an invertebrate iridovirus: coding strategy of the genome of Chilo iridescent virus.</title>
        <authorList>
            <person name="Jakob N.J."/>
            <person name="Muller K."/>
            <person name="Bahr U."/>
            <person name="Darai G."/>
        </authorList>
    </citation>
    <scope>NUCLEOTIDE SEQUENCE [LARGE SCALE GENOMIC DNA]</scope>
</reference>
<reference evidence="1 2" key="4">
    <citation type="journal article" date="1988" name="Virology">
        <title>Identification and characterization of the repetitive DNA element in the genome of insect iridescent virus type 6.</title>
        <authorList>
            <person name="Fischer M."/>
            <person name="Schnitzler P."/>
            <person name="Delius H."/>
            <person name="Darai G."/>
        </authorList>
    </citation>
    <scope>NUCLEOTIDE SEQUENCE [LARGE SCALE GENOMIC DNA]</scope>
</reference>
<organismHost>
    <name type="scientific">Chilo suppressalis</name>
    <name type="common">Asiatic rice borer moth</name>
    <dbReference type="NCBI Taxonomy" id="168631"/>
</organismHost>
<reference evidence="1 2" key="8">
    <citation type="journal article" date="1994" name="Intervirology">
        <title>Identification of the primary structure and the coding capacity of the genome of insect iridescent virus type 6 between the genome coordinates 0.310 and 0.347 (7990 bp).</title>
        <authorList>
            <person name="Sonntag K.C."/>
            <person name="Schnitzler P."/>
            <person name="Janssen W."/>
            <person name="Darai G."/>
        </authorList>
    </citation>
    <scope>NUCLEOTIDE SEQUENCE [LARGE SCALE GENOMIC DNA]</scope>
</reference>
<organismHost>
    <name type="scientific">Gryllus bimaculatus</name>
    <name type="common">Two-spotted cricket</name>
    <dbReference type="NCBI Taxonomy" id="6999"/>
</organismHost>
<reference evidence="1 2" key="7">
    <citation type="journal article" date="1993" name="J. Gen. Virol.">
        <title>Identification of the gene encoding the major capsid protein of insect iridescent virus type 6 by polymerase chain reaction.</title>
        <authorList>
            <person name="Stohwasser R."/>
            <person name="Raab K."/>
            <person name="Schnitzler P."/>
            <person name="Janssen W."/>
            <person name="Darai G."/>
        </authorList>
    </citation>
    <scope>NUCLEOTIDE SEQUENCE [LARGE SCALE GENOMIC DNA]</scope>
</reference>
<reference evidence="1 2" key="6">
    <citation type="journal article" date="1992" name="Virus Genes">
        <title>Characterization of the third origin of DNA replication of the genome of insect iridescent virus type 6.</title>
        <authorList>
            <person name="Sonntag K.C."/>
            <person name="Darai G."/>
        </authorList>
    </citation>
    <scope>NUCLEOTIDE SEQUENCE [LARGE SCALE GENOMIC DNA]</scope>
</reference>
<dbReference type="EMBL" id="AF303741">
    <property type="protein sequence ID" value="AAB94418.1"/>
    <property type="molecule type" value="Genomic_DNA"/>
</dbReference>
<organismHost>
    <name type="scientific">Acheta domesticus</name>
    <name type="common">House cricket</name>
    <dbReference type="NCBI Taxonomy" id="6997"/>
</organismHost>
<dbReference type="PANTHER" id="PTHR34817:SF1">
    <property type="entry name" value="NUCLEOTIDYLTRANSFERASE"/>
    <property type="match status" value="1"/>
</dbReference>
<evidence type="ECO:0000313" key="1">
    <source>
        <dbReference type="EMBL" id="AAB94418.1"/>
    </source>
</evidence>
<dbReference type="InterPro" id="IPR018775">
    <property type="entry name" value="RlaP"/>
</dbReference>
<reference evidence="1 2" key="3">
    <citation type="journal article" date="1987" name="Virology">
        <title>Molecular cloning and physical mapping of the genome of insect iridescent virus type 6: further evidence for circular permutation of the viral genome.</title>
        <authorList>
            <person name="Schnitzler P."/>
            <person name="Soltau J.B."/>
            <person name="Fischer M."/>
            <person name="Reisner H."/>
            <person name="Scholz J."/>
            <person name="Delius H."/>
            <person name="Darai G."/>
        </authorList>
    </citation>
    <scope>NUCLEOTIDE SEQUENCE [LARGE SCALE GENOMIC DNA]</scope>
</reference>
<proteinExistence type="predicted"/>
<reference evidence="1 2" key="14">
    <citation type="journal article" date="1999" name="Virus Genes">
        <title>Identification of a gene cluster within the genome of Chilo iridescent virus encoding enzymes involved in viral DNA replication and processing.</title>
        <authorList>
            <person name="Muller K."/>
            <person name="Tidona C.A."/>
            <person name="Darai G."/>
        </authorList>
    </citation>
    <scope>NUCLEOTIDE SEQUENCE [LARGE SCALE GENOMIC DNA]</scope>
</reference>
<reference evidence="1 2" key="2">
    <citation type="journal article" date="1986" name="Med. Microbiol. Immunol.">
        <title>Insect iridescent virus type 6 induced toxic degenerative hepatitis in mice.</title>
        <authorList>
            <person name="Lorbacher de Ruiz H."/>
            <person name="Gelderblom H."/>
            <person name="Hofmann W."/>
            <person name="Darai G."/>
        </authorList>
    </citation>
    <scope>NUCLEOTIDE SEQUENCE [LARGE SCALE GENOMIC DNA]</scope>
</reference>
<dbReference type="PANTHER" id="PTHR34817">
    <property type="entry name" value="NUCLEOTIDYLTRANSFERASE"/>
    <property type="match status" value="1"/>
</dbReference>
<reference evidence="1 2" key="1">
    <citation type="journal article" date="1984" name="J. Virol.">
        <title>DNA analysis of insect iridescent virus 6: evidence for circular permutation and terminal redundancy.</title>
        <authorList>
            <person name="Delius H."/>
            <person name="Darai G."/>
            <person name="Fluegel R.M."/>
        </authorList>
    </citation>
    <scope>NUCLEOTIDE SEQUENCE [LARGE SCALE GENOMIC DNA]</scope>
</reference>
<dbReference type="Pfam" id="PF10127">
    <property type="entry name" value="RlaP"/>
    <property type="match status" value="1"/>
</dbReference>
<evidence type="ECO:0000313" key="2">
    <source>
        <dbReference type="Proteomes" id="UP000001359"/>
    </source>
</evidence>
<organism evidence="1 2">
    <name type="scientific">Invertebrate iridescent virus 6</name>
    <name type="common">IIV-6</name>
    <name type="synonym">Chilo iridescent virus</name>
    <dbReference type="NCBI Taxonomy" id="176652"/>
    <lineage>
        <taxon>Viruses</taxon>
        <taxon>Varidnaviria</taxon>
        <taxon>Bamfordvirae</taxon>
        <taxon>Nucleocytoviricota</taxon>
        <taxon>Megaviricetes</taxon>
        <taxon>Pimascovirales</taxon>
        <taxon>Pimascovirales incertae sedis</taxon>
        <taxon>Iridoviridae</taxon>
        <taxon>Betairidovirinae</taxon>
        <taxon>Iridovirus</taxon>
        <taxon>Iridovirus chilo1</taxon>
    </lineage>
</organism>
<dbReference type="PIR" id="T03044">
    <property type="entry name" value="T03044"/>
</dbReference>
<reference evidence="1 2" key="9">
    <citation type="journal article" date="1994" name="J. Gen. Virol.">
        <title>Insect iridescent virus type 6 encodes a polypeptide related to the largest subunit of eukaryotic RNA polymerase II.</title>
        <authorList>
            <person name="Schnitzler P."/>
            <person name="Sonntag K.C."/>
            <person name="Muller M."/>
            <person name="Janssen W."/>
            <person name="Bugert J.J."/>
            <person name="Koonin E.V."/>
            <person name="Darai G."/>
        </authorList>
    </citation>
    <scope>NUCLEOTIDE SEQUENCE [LARGE SCALE GENOMIC DNA]</scope>
</reference>
<sequence length="116" mass="13561">MDSKLVKNDILKKCLNLCELNNSELVFCCESGSRSWGYSSETSDYDVRGIYIRKRSEYVYSLFGKENNKGVLEIDIKSEVSLLETDNEKKYDIVLWDIKKVINLYFKNGNQMLAYF</sequence>
<reference evidence="1 2" key="10">
    <citation type="journal article" date="1994" name="Nucleic Acids Res.">
        <title>Identification of genes encoding zinc finger proteins, non-histone chromosomal HMG protein homologue, and a putative GTP phosphohydrolase in the genome of Chilo iridescent virus.</title>
        <authorList>
            <person name="Schnitzler P."/>
            <person name="Hug M."/>
            <person name="Handermann M."/>
            <person name="Janssen W."/>
            <person name="Koonin E.V."/>
            <person name="Delius H."/>
            <person name="Darai C."/>
        </authorList>
    </citation>
    <scope>NUCLEOTIDE SEQUENCE [LARGE SCALE GENOMIC DNA]</scope>
</reference>
<organismHost>
    <name type="scientific">Spodoptera frugiperda</name>
    <name type="common">Fall armyworm</name>
    <dbReference type="NCBI Taxonomy" id="7108"/>
</organismHost>